<dbReference type="GO" id="GO:0031992">
    <property type="term" value="F:energy transducer activity"/>
    <property type="evidence" value="ECO:0007669"/>
    <property type="project" value="TreeGrafter"/>
</dbReference>
<feature type="domain" description="TonB C-terminal" evidence="12">
    <location>
        <begin position="196"/>
        <end position="290"/>
    </location>
</feature>
<feature type="transmembrane region" description="Helical" evidence="11">
    <location>
        <begin position="25"/>
        <end position="46"/>
    </location>
</feature>
<keyword evidence="7" id="KW-0653">Protein transport</keyword>
<keyword evidence="5" id="KW-0997">Cell inner membrane</keyword>
<evidence type="ECO:0000259" key="12">
    <source>
        <dbReference type="PROSITE" id="PS52015"/>
    </source>
</evidence>
<keyword evidence="14" id="KW-1185">Reference proteome</keyword>
<evidence type="ECO:0000256" key="4">
    <source>
        <dbReference type="ARBA" id="ARBA00022475"/>
    </source>
</evidence>
<gene>
    <name evidence="13" type="primary">tonB</name>
    <name evidence="13" type="ordered locus">Avin_05000</name>
</gene>
<evidence type="ECO:0000313" key="13">
    <source>
        <dbReference type="EMBL" id="ACO76754.1"/>
    </source>
</evidence>
<proteinExistence type="inferred from homology"/>
<evidence type="ECO:0000256" key="5">
    <source>
        <dbReference type="ARBA" id="ARBA00022519"/>
    </source>
</evidence>
<dbReference type="PANTHER" id="PTHR33446">
    <property type="entry name" value="PROTEIN TONB-RELATED"/>
    <property type="match status" value="1"/>
</dbReference>
<dbReference type="PROSITE" id="PS52015">
    <property type="entry name" value="TONB_CTD"/>
    <property type="match status" value="1"/>
</dbReference>
<dbReference type="NCBIfam" id="TIGR01352">
    <property type="entry name" value="tonB_Cterm"/>
    <property type="match status" value="1"/>
</dbReference>
<keyword evidence="8 11" id="KW-1133">Transmembrane helix</keyword>
<dbReference type="HOGENOM" id="CLU_088571_0_0_6"/>
<dbReference type="AlphaFoldDB" id="C1DJG9"/>
<keyword evidence="4" id="KW-1003">Cell membrane</keyword>
<evidence type="ECO:0000256" key="11">
    <source>
        <dbReference type="SAM" id="Phobius"/>
    </source>
</evidence>
<evidence type="ECO:0000256" key="2">
    <source>
        <dbReference type="ARBA" id="ARBA00006555"/>
    </source>
</evidence>
<comment type="subcellular location">
    <subcellularLocation>
        <location evidence="1">Cell inner membrane</location>
        <topology evidence="1">Single-pass membrane protein</topology>
        <orientation evidence="1">Periplasmic side</orientation>
    </subcellularLocation>
</comment>
<dbReference type="GO" id="GO:0015031">
    <property type="term" value="P:protein transport"/>
    <property type="evidence" value="ECO:0007669"/>
    <property type="project" value="UniProtKB-KW"/>
</dbReference>
<dbReference type="STRING" id="322710.Avin_05000"/>
<dbReference type="EMBL" id="CP001157">
    <property type="protein sequence ID" value="ACO76754.1"/>
    <property type="molecule type" value="Genomic_DNA"/>
</dbReference>
<dbReference type="GO" id="GO:0098797">
    <property type="term" value="C:plasma membrane protein complex"/>
    <property type="evidence" value="ECO:0007669"/>
    <property type="project" value="TreeGrafter"/>
</dbReference>
<reference evidence="13 14" key="1">
    <citation type="journal article" date="2009" name="J. Bacteriol.">
        <title>Genome sequence of Azotobacter vinelandii, an obligate aerobe specialized to support diverse anaerobic metabolic processes.</title>
        <authorList>
            <person name="Setubal J.C."/>
            <person name="dos Santos P."/>
            <person name="Goldman B.S."/>
            <person name="Ertesvag H."/>
            <person name="Espin G."/>
            <person name="Rubio L.M."/>
            <person name="Valla S."/>
            <person name="Almeida N.F."/>
            <person name="Balasubramanian D."/>
            <person name="Cromes L."/>
            <person name="Curatti L."/>
            <person name="Du Z."/>
            <person name="Godsy E."/>
            <person name="Goodner B."/>
            <person name="Hellner-Burris K."/>
            <person name="Hernandez J.A."/>
            <person name="Houmiel K."/>
            <person name="Imperial J."/>
            <person name="Kennedy C."/>
            <person name="Larson T.J."/>
            <person name="Latreille P."/>
            <person name="Ligon L.S."/>
            <person name="Lu J."/>
            <person name="Maerk M."/>
            <person name="Miller N.M."/>
            <person name="Norton S."/>
            <person name="O'Carroll I.P."/>
            <person name="Paulsen I."/>
            <person name="Raulfs E.C."/>
            <person name="Roemer R."/>
            <person name="Rosser J."/>
            <person name="Segura D."/>
            <person name="Slater S."/>
            <person name="Stricklin S.L."/>
            <person name="Studholme D.J."/>
            <person name="Sun J."/>
            <person name="Viana C.J."/>
            <person name="Wallin E."/>
            <person name="Wang B."/>
            <person name="Wheeler C."/>
            <person name="Zhu H."/>
            <person name="Dean D.R."/>
            <person name="Dixon R."/>
            <person name="Wood D."/>
        </authorList>
    </citation>
    <scope>NUCLEOTIDE SEQUENCE [LARGE SCALE GENOMIC DNA]</scope>
    <source>
        <strain evidence="14">DJ / ATCC BAA-1303</strain>
    </source>
</reference>
<dbReference type="Pfam" id="PF03544">
    <property type="entry name" value="TonB_C"/>
    <property type="match status" value="1"/>
</dbReference>
<sequence>MSAAILDGPAAVIPARSGGDRSRRLAAAGVALAVHAAVLALLTLAWRDEPPLAPQVRTLTTRLVALAPASAPLPEQPVAARPPGPVAAPEPHAARQKPERAALARKRLEMEKRERQRVERQRVQERHEQARREAEALARREAEAAERAATERARVAQAAATAERARVAQAAATAERARVAQAAATAERARAEAAEAASSQYLPIAKRAPDYPESALDRGIEGDCTVGYRVDAQGRVEEPRIVGDCHPLFVRPSLAAARTFRYRPRIVDGRAVVVPDVKNTFHYRIREKRR</sequence>
<keyword evidence="6 11" id="KW-0812">Transmembrane</keyword>
<name>C1DJG9_AZOVD</name>
<dbReference type="GeneID" id="88183924"/>
<dbReference type="RefSeq" id="WP_012699182.1">
    <property type="nucleotide sequence ID" value="NC_012560.1"/>
</dbReference>
<evidence type="ECO:0000256" key="10">
    <source>
        <dbReference type="SAM" id="MobiDB-lite"/>
    </source>
</evidence>
<protein>
    <submittedName>
        <fullName evidence="13">TonB protein</fullName>
    </submittedName>
</protein>
<dbReference type="GO" id="GO:0055085">
    <property type="term" value="P:transmembrane transport"/>
    <property type="evidence" value="ECO:0007669"/>
    <property type="project" value="InterPro"/>
</dbReference>
<evidence type="ECO:0000256" key="8">
    <source>
        <dbReference type="ARBA" id="ARBA00022989"/>
    </source>
</evidence>
<dbReference type="EnsemblBacteria" id="ACO76754">
    <property type="protein sequence ID" value="ACO76754"/>
    <property type="gene ID" value="Avin_05000"/>
</dbReference>
<evidence type="ECO:0000256" key="6">
    <source>
        <dbReference type="ARBA" id="ARBA00022692"/>
    </source>
</evidence>
<keyword evidence="9 11" id="KW-0472">Membrane</keyword>
<dbReference type="InterPro" id="IPR037682">
    <property type="entry name" value="TonB_C"/>
</dbReference>
<dbReference type="PANTHER" id="PTHR33446:SF2">
    <property type="entry name" value="PROTEIN TONB"/>
    <property type="match status" value="1"/>
</dbReference>
<keyword evidence="3" id="KW-0813">Transport</keyword>
<dbReference type="KEGG" id="avn:Avin_05000"/>
<dbReference type="InterPro" id="IPR006260">
    <property type="entry name" value="TonB/TolA_C"/>
</dbReference>
<dbReference type="eggNOG" id="COG0810">
    <property type="taxonomic scope" value="Bacteria"/>
</dbReference>
<evidence type="ECO:0000313" key="14">
    <source>
        <dbReference type="Proteomes" id="UP000002424"/>
    </source>
</evidence>
<evidence type="ECO:0000256" key="1">
    <source>
        <dbReference type="ARBA" id="ARBA00004383"/>
    </source>
</evidence>
<feature type="region of interest" description="Disordered" evidence="10">
    <location>
        <begin position="74"/>
        <end position="145"/>
    </location>
</feature>
<dbReference type="Proteomes" id="UP000002424">
    <property type="component" value="Chromosome"/>
</dbReference>
<dbReference type="InterPro" id="IPR051045">
    <property type="entry name" value="TonB-dependent_transducer"/>
</dbReference>
<organism evidence="13 14">
    <name type="scientific">Azotobacter vinelandii (strain DJ / ATCC BAA-1303)</name>
    <dbReference type="NCBI Taxonomy" id="322710"/>
    <lineage>
        <taxon>Bacteria</taxon>
        <taxon>Pseudomonadati</taxon>
        <taxon>Pseudomonadota</taxon>
        <taxon>Gammaproteobacteria</taxon>
        <taxon>Pseudomonadales</taxon>
        <taxon>Pseudomonadaceae</taxon>
        <taxon>Azotobacter</taxon>
    </lineage>
</organism>
<evidence type="ECO:0000256" key="3">
    <source>
        <dbReference type="ARBA" id="ARBA00022448"/>
    </source>
</evidence>
<feature type="compositionally biased region" description="Basic and acidic residues" evidence="10">
    <location>
        <begin position="92"/>
        <end position="145"/>
    </location>
</feature>
<comment type="similarity">
    <text evidence="2">Belongs to the TonB family.</text>
</comment>
<accession>C1DJG9</accession>
<dbReference type="SUPFAM" id="SSF74653">
    <property type="entry name" value="TolA/TonB C-terminal domain"/>
    <property type="match status" value="1"/>
</dbReference>
<evidence type="ECO:0000256" key="9">
    <source>
        <dbReference type="ARBA" id="ARBA00023136"/>
    </source>
</evidence>
<dbReference type="OrthoDB" id="1628901at2"/>
<dbReference type="Gene3D" id="3.30.1150.10">
    <property type="match status" value="1"/>
</dbReference>
<evidence type="ECO:0000256" key="7">
    <source>
        <dbReference type="ARBA" id="ARBA00022927"/>
    </source>
</evidence>